<reference evidence="12 13" key="1">
    <citation type="journal article" date="2015" name="Genome Biol. Evol.">
        <title>Comparative Genomics of a Bacterivorous Green Alga Reveals Evolutionary Causalities and Consequences of Phago-Mixotrophic Mode of Nutrition.</title>
        <authorList>
            <person name="Burns J.A."/>
            <person name="Paasch A."/>
            <person name="Narechania A."/>
            <person name="Kim E."/>
        </authorList>
    </citation>
    <scope>NUCLEOTIDE SEQUENCE [LARGE SCALE GENOMIC DNA]</scope>
    <source>
        <strain evidence="12 13">PLY_AMNH</strain>
    </source>
</reference>
<evidence type="ECO:0000256" key="10">
    <source>
        <dbReference type="ARBA" id="ARBA00022726"/>
    </source>
</evidence>
<keyword evidence="8" id="KW-0328">Glycosyltransferase</keyword>
<comment type="subcellular location">
    <subcellularLocation>
        <location evidence="2">Cytoplasm</location>
    </subcellularLocation>
</comment>
<evidence type="ECO:0000259" key="11">
    <source>
        <dbReference type="Pfam" id="PF00156"/>
    </source>
</evidence>
<dbReference type="Gene3D" id="3.40.50.2020">
    <property type="match status" value="1"/>
</dbReference>
<gene>
    <name evidence="12" type="ORF">CYMTET_20852</name>
</gene>
<dbReference type="InterPro" id="IPR050120">
    <property type="entry name" value="Adenine_PRTase"/>
</dbReference>
<dbReference type="InterPro" id="IPR029057">
    <property type="entry name" value="PRTase-like"/>
</dbReference>
<comment type="subunit">
    <text evidence="5">Homodimer.</text>
</comment>
<evidence type="ECO:0000256" key="8">
    <source>
        <dbReference type="ARBA" id="ARBA00022676"/>
    </source>
</evidence>
<proteinExistence type="inferred from homology"/>
<keyword evidence="13" id="KW-1185">Reference proteome</keyword>
<evidence type="ECO:0000256" key="6">
    <source>
        <dbReference type="ARBA" id="ARBA00011893"/>
    </source>
</evidence>
<evidence type="ECO:0000256" key="4">
    <source>
        <dbReference type="ARBA" id="ARBA00008391"/>
    </source>
</evidence>
<protein>
    <recommendedName>
        <fullName evidence="6">adenine phosphoribosyltransferase</fullName>
        <ecNumber evidence="6">2.4.2.7</ecNumber>
    </recommendedName>
</protein>
<evidence type="ECO:0000256" key="7">
    <source>
        <dbReference type="ARBA" id="ARBA00022490"/>
    </source>
</evidence>
<dbReference type="CDD" id="cd06223">
    <property type="entry name" value="PRTases_typeI"/>
    <property type="match status" value="1"/>
</dbReference>
<dbReference type="PANTHER" id="PTHR11776:SF7">
    <property type="entry name" value="PHOSPHORIBOSYLTRANSFERASE DOMAIN-CONTAINING PROTEIN"/>
    <property type="match status" value="1"/>
</dbReference>
<evidence type="ECO:0000256" key="9">
    <source>
        <dbReference type="ARBA" id="ARBA00022679"/>
    </source>
</evidence>
<accession>A0AAE0G365</accession>
<comment type="similarity">
    <text evidence="4">Belongs to the purine/pyrimidine phosphoribosyltransferase family.</text>
</comment>
<keyword evidence="7" id="KW-0963">Cytoplasm</keyword>
<dbReference type="SUPFAM" id="SSF53271">
    <property type="entry name" value="PRTase-like"/>
    <property type="match status" value="1"/>
</dbReference>
<comment type="pathway">
    <text evidence="3">Purine metabolism; AMP biosynthesis via salvage pathway; AMP from adenine: step 1/1.</text>
</comment>
<dbReference type="Proteomes" id="UP001190700">
    <property type="component" value="Unassembled WGS sequence"/>
</dbReference>
<comment type="catalytic activity">
    <reaction evidence="1">
        <text>AMP + diphosphate = 5-phospho-alpha-D-ribose 1-diphosphate + adenine</text>
        <dbReference type="Rhea" id="RHEA:16609"/>
        <dbReference type="ChEBI" id="CHEBI:16708"/>
        <dbReference type="ChEBI" id="CHEBI:33019"/>
        <dbReference type="ChEBI" id="CHEBI:58017"/>
        <dbReference type="ChEBI" id="CHEBI:456215"/>
        <dbReference type="EC" id="2.4.2.7"/>
    </reaction>
</comment>
<feature type="domain" description="Phosphoribosyltransferase" evidence="11">
    <location>
        <begin position="78"/>
        <end position="178"/>
    </location>
</feature>
<evidence type="ECO:0000256" key="5">
    <source>
        <dbReference type="ARBA" id="ARBA00011738"/>
    </source>
</evidence>
<comment type="caution">
    <text evidence="12">The sequence shown here is derived from an EMBL/GenBank/DDBJ whole genome shotgun (WGS) entry which is preliminary data.</text>
</comment>
<evidence type="ECO:0000256" key="2">
    <source>
        <dbReference type="ARBA" id="ARBA00004496"/>
    </source>
</evidence>
<dbReference type="EC" id="2.4.2.7" evidence="6"/>
<dbReference type="GO" id="GO:0005737">
    <property type="term" value="C:cytoplasm"/>
    <property type="evidence" value="ECO:0007669"/>
    <property type="project" value="UniProtKB-SubCell"/>
</dbReference>
<name>A0AAE0G365_9CHLO</name>
<evidence type="ECO:0000313" key="13">
    <source>
        <dbReference type="Proteomes" id="UP001190700"/>
    </source>
</evidence>
<dbReference type="Pfam" id="PF00156">
    <property type="entry name" value="Pribosyltran"/>
    <property type="match status" value="1"/>
</dbReference>
<dbReference type="EMBL" id="LGRX02010206">
    <property type="protein sequence ID" value="KAK3270764.1"/>
    <property type="molecule type" value="Genomic_DNA"/>
</dbReference>
<keyword evidence="9" id="KW-0808">Transferase</keyword>
<dbReference type="InterPro" id="IPR000836">
    <property type="entry name" value="PRTase_dom"/>
</dbReference>
<keyword evidence="10" id="KW-0660">Purine salvage</keyword>
<dbReference type="GO" id="GO:0006166">
    <property type="term" value="P:purine ribonucleoside salvage"/>
    <property type="evidence" value="ECO:0007669"/>
    <property type="project" value="UniProtKB-KW"/>
</dbReference>
<evidence type="ECO:0000256" key="1">
    <source>
        <dbReference type="ARBA" id="ARBA00000868"/>
    </source>
</evidence>
<organism evidence="12 13">
    <name type="scientific">Cymbomonas tetramitiformis</name>
    <dbReference type="NCBI Taxonomy" id="36881"/>
    <lineage>
        <taxon>Eukaryota</taxon>
        <taxon>Viridiplantae</taxon>
        <taxon>Chlorophyta</taxon>
        <taxon>Pyramimonadophyceae</taxon>
        <taxon>Pyramimonadales</taxon>
        <taxon>Pyramimonadaceae</taxon>
        <taxon>Cymbomonas</taxon>
    </lineage>
</organism>
<sequence>MGATQSLAHKLIVQTVGPKHSRLRPRSDVAKALGRALPYYTKEFGCPDGKGPVYYEMGAIFEDTGLFREVLSTFIARYQGLGNEGPTHIVALEARGFILGSCLALALELPFVIIRKAAKLPGVTVGHADNYIRAGAIRKGHRVLIVDDLIATGWTAISAIELVTSGGAKVFEVAAIADISAMQGVQNVHEFKDGAFKDVPFFTLIQTSSTSDLLCCNPKKGRTARNRTIEQVKAGNYKFLNVSSLVGKPEAIPVYDGNNVVLHQEDRTAILGENLPKRF</sequence>
<dbReference type="GO" id="GO:0003999">
    <property type="term" value="F:adenine phosphoribosyltransferase activity"/>
    <property type="evidence" value="ECO:0007669"/>
    <property type="project" value="UniProtKB-EC"/>
</dbReference>
<evidence type="ECO:0000313" key="12">
    <source>
        <dbReference type="EMBL" id="KAK3270764.1"/>
    </source>
</evidence>
<dbReference type="PANTHER" id="PTHR11776">
    <property type="entry name" value="ADENINE PHOSPHORIBOSYLTRANSFERASE"/>
    <property type="match status" value="1"/>
</dbReference>
<dbReference type="AlphaFoldDB" id="A0AAE0G365"/>
<evidence type="ECO:0000256" key="3">
    <source>
        <dbReference type="ARBA" id="ARBA00004659"/>
    </source>
</evidence>